<comment type="function">
    <text evidence="6">Gustatory receptor which mediates acceptance or avoidance behavior, depending on its substrates.</text>
</comment>
<keyword evidence="6" id="KW-0675">Receptor</keyword>
<reference evidence="7" key="1">
    <citation type="submission" date="2015-05" db="UniProtKB">
        <authorList>
            <consortium name="EnsemblMetazoa"/>
        </authorList>
    </citation>
    <scope>IDENTIFICATION</scope>
</reference>
<dbReference type="Pfam" id="PF08395">
    <property type="entry name" value="7tm_7"/>
    <property type="match status" value="1"/>
</dbReference>
<comment type="similarity">
    <text evidence="6">Belongs to the insect chemoreceptor superfamily. Gustatory receptor (GR) family.</text>
</comment>
<dbReference type="GO" id="GO:0005886">
    <property type="term" value="C:plasma membrane"/>
    <property type="evidence" value="ECO:0007669"/>
    <property type="project" value="UniProtKB-SubCell"/>
</dbReference>
<dbReference type="GO" id="GO:0050909">
    <property type="term" value="P:sensory perception of taste"/>
    <property type="evidence" value="ECO:0007669"/>
    <property type="project" value="InterPro"/>
</dbReference>
<keyword evidence="6" id="KW-0807">Transducer</keyword>
<dbReference type="EMBL" id="ACPB03018633">
    <property type="status" value="NOT_ANNOTATED_CDS"/>
    <property type="molecule type" value="Genomic_DNA"/>
</dbReference>
<comment type="subcellular location">
    <subcellularLocation>
        <location evidence="1 6">Cell membrane</location>
        <topology evidence="1 6">Multi-pass membrane protein</topology>
    </subcellularLocation>
</comment>
<evidence type="ECO:0000256" key="3">
    <source>
        <dbReference type="ARBA" id="ARBA00022692"/>
    </source>
</evidence>
<feature type="transmembrane region" description="Helical" evidence="6">
    <location>
        <begin position="217"/>
        <end position="243"/>
    </location>
</feature>
<name>T1HAZ0_RHOPR</name>
<evidence type="ECO:0000256" key="2">
    <source>
        <dbReference type="ARBA" id="ARBA00022475"/>
    </source>
</evidence>
<evidence type="ECO:0000313" key="7">
    <source>
        <dbReference type="EnsemblMetazoa" id="RPRC001196-PA"/>
    </source>
</evidence>
<dbReference type="HOGENOM" id="CLU_802453_0_0_1"/>
<feature type="transmembrane region" description="Helical" evidence="6">
    <location>
        <begin position="250"/>
        <end position="270"/>
    </location>
</feature>
<keyword evidence="8" id="KW-1185">Reference proteome</keyword>
<keyword evidence="4 6" id="KW-1133">Transmembrane helix</keyword>
<dbReference type="GO" id="GO:0007165">
    <property type="term" value="P:signal transduction"/>
    <property type="evidence" value="ECO:0007669"/>
    <property type="project" value="UniProtKB-KW"/>
</dbReference>
<evidence type="ECO:0000256" key="4">
    <source>
        <dbReference type="ARBA" id="ARBA00022989"/>
    </source>
</evidence>
<evidence type="ECO:0000313" key="8">
    <source>
        <dbReference type="Proteomes" id="UP000015103"/>
    </source>
</evidence>
<evidence type="ECO:0000256" key="1">
    <source>
        <dbReference type="ARBA" id="ARBA00004651"/>
    </source>
</evidence>
<dbReference type="VEuPathDB" id="VectorBase:RPRC001196"/>
<feature type="transmembrane region" description="Helical" evidence="6">
    <location>
        <begin position="64"/>
        <end position="88"/>
    </location>
</feature>
<proteinExistence type="inferred from homology"/>
<organism evidence="7 8">
    <name type="scientific">Rhodnius prolixus</name>
    <name type="common">Triatomid bug</name>
    <dbReference type="NCBI Taxonomy" id="13249"/>
    <lineage>
        <taxon>Eukaryota</taxon>
        <taxon>Metazoa</taxon>
        <taxon>Ecdysozoa</taxon>
        <taxon>Arthropoda</taxon>
        <taxon>Hexapoda</taxon>
        <taxon>Insecta</taxon>
        <taxon>Pterygota</taxon>
        <taxon>Neoptera</taxon>
        <taxon>Paraneoptera</taxon>
        <taxon>Hemiptera</taxon>
        <taxon>Heteroptera</taxon>
        <taxon>Panheteroptera</taxon>
        <taxon>Cimicomorpha</taxon>
        <taxon>Reduviidae</taxon>
        <taxon>Triatominae</taxon>
        <taxon>Rhodnius</taxon>
    </lineage>
</organism>
<dbReference type="InParanoid" id="T1HAZ0"/>
<dbReference type="STRING" id="13249.T1HAZ0"/>
<accession>T1HAZ0</accession>
<protein>
    <recommendedName>
        <fullName evidence="6">Gustatory receptor</fullName>
    </recommendedName>
</protein>
<feature type="transmembrane region" description="Helical" evidence="6">
    <location>
        <begin position="29"/>
        <end position="52"/>
    </location>
</feature>
<evidence type="ECO:0000256" key="5">
    <source>
        <dbReference type="ARBA" id="ARBA00023136"/>
    </source>
</evidence>
<keyword evidence="3 6" id="KW-0812">Transmembrane</keyword>
<evidence type="ECO:0000256" key="6">
    <source>
        <dbReference type="RuleBase" id="RU363108"/>
    </source>
</evidence>
<dbReference type="EnsemblMetazoa" id="RPRC001196-RA">
    <property type="protein sequence ID" value="RPRC001196-PA"/>
    <property type="gene ID" value="RPRC001196"/>
</dbReference>
<feature type="transmembrane region" description="Helical" evidence="6">
    <location>
        <begin position="141"/>
        <end position="160"/>
    </location>
</feature>
<dbReference type="Proteomes" id="UP000015103">
    <property type="component" value="Unassembled WGS sequence"/>
</dbReference>
<keyword evidence="5 6" id="KW-0472">Membrane</keyword>
<feature type="transmembrane region" description="Helical" evidence="6">
    <location>
        <begin position="108"/>
        <end position="129"/>
    </location>
</feature>
<keyword evidence="2 6" id="KW-1003">Cell membrane</keyword>
<dbReference type="InterPro" id="IPR013604">
    <property type="entry name" value="7TM_chemorcpt"/>
</dbReference>
<sequence length="350" mass="41011">MFDFSLSSSLPKITGLWLFNDFYGINRKFLIYSIIVRFFEFVCIIFSIYLIFLSIKDNANIIYALIFQIPILINSVLNVTHICSQYYYKELWKQSLVFKTEKTKYSNYIFLTNCAEFGIIFILALLFRLTQRLDHTWRDNAVYIGLLIVQITFSFKSIIVNHFSILMENLIIKQQKINKEMELLNNELYLKLFVNILIKKHDEIIINARLINTIFSWQNLCLCTICTIGFISNVYGVCVKLFLKLQIRALLLNITYFVHYFGIIQAVAYYCENLRGQIDNFNYLLVRFTSERSLSGFIDVRIIDDLQFYASRNRNVTFSAAGYFTLGYPLVTTLVGTTITLVAIIIQFTF</sequence>
<feature type="transmembrane region" description="Helical" evidence="6">
    <location>
        <begin position="326"/>
        <end position="346"/>
    </location>
</feature>
<dbReference type="AlphaFoldDB" id="T1HAZ0"/>